<dbReference type="PANTHER" id="PTHR43046">
    <property type="entry name" value="GDP-MANNOSE MANNOSYL HYDROLASE"/>
    <property type="match status" value="1"/>
</dbReference>
<accession>A0ABW1H299</accession>
<evidence type="ECO:0000256" key="3">
    <source>
        <dbReference type="ARBA" id="ARBA00022801"/>
    </source>
</evidence>
<evidence type="ECO:0000256" key="1">
    <source>
        <dbReference type="ARBA" id="ARBA00001946"/>
    </source>
</evidence>
<comment type="similarity">
    <text evidence="2 5">Belongs to the Nudix hydrolase family.</text>
</comment>
<protein>
    <submittedName>
        <fullName evidence="7">NUDIX domain-containing protein</fullName>
    </submittedName>
</protein>
<keyword evidence="8" id="KW-1185">Reference proteome</keyword>
<dbReference type="CDD" id="cd18876">
    <property type="entry name" value="NUDIX_Hydrolase"/>
    <property type="match status" value="1"/>
</dbReference>
<dbReference type="EMBL" id="JBHSQS010000005">
    <property type="protein sequence ID" value="MFC5923795.1"/>
    <property type="molecule type" value="Genomic_DNA"/>
</dbReference>
<sequence length="170" mass="19104">MSRVPLPPAEYYASLPKSITGAGAILHDEHGRILLVRPSYRTDTWEIPGGGLEHGEYPWQAACREIKEELGLDLEPGRLLVLDWVPPQPDGRPALANFLFDGGRITQNQAEQRVSLQTDELSEWRLTGPQQWDELMAPHMARRLRACADALRTQSTAYLHHGWDPANPAH</sequence>
<feature type="domain" description="Nudix hydrolase" evidence="6">
    <location>
        <begin position="17"/>
        <end position="149"/>
    </location>
</feature>
<evidence type="ECO:0000313" key="7">
    <source>
        <dbReference type="EMBL" id="MFC5923795.1"/>
    </source>
</evidence>
<dbReference type="PROSITE" id="PS00893">
    <property type="entry name" value="NUDIX_BOX"/>
    <property type="match status" value="1"/>
</dbReference>
<dbReference type="InterPro" id="IPR015797">
    <property type="entry name" value="NUDIX_hydrolase-like_dom_sf"/>
</dbReference>
<evidence type="ECO:0000256" key="4">
    <source>
        <dbReference type="ARBA" id="ARBA00022842"/>
    </source>
</evidence>
<comment type="cofactor">
    <cofactor evidence="1">
        <name>Mg(2+)</name>
        <dbReference type="ChEBI" id="CHEBI:18420"/>
    </cofactor>
</comment>
<evidence type="ECO:0000256" key="5">
    <source>
        <dbReference type="RuleBase" id="RU003476"/>
    </source>
</evidence>
<dbReference type="Gene3D" id="3.90.79.10">
    <property type="entry name" value="Nucleoside Triphosphate Pyrophosphohydrolase"/>
    <property type="match status" value="1"/>
</dbReference>
<dbReference type="PRINTS" id="PR00502">
    <property type="entry name" value="NUDIXFAMILY"/>
</dbReference>
<keyword evidence="3 5" id="KW-0378">Hydrolase</keyword>
<dbReference type="PROSITE" id="PS51462">
    <property type="entry name" value="NUDIX"/>
    <property type="match status" value="1"/>
</dbReference>
<dbReference type="Proteomes" id="UP001596226">
    <property type="component" value="Unassembled WGS sequence"/>
</dbReference>
<name>A0ABW1H299_9ACTN</name>
<comment type="caution">
    <text evidence="7">The sequence shown here is derived from an EMBL/GenBank/DDBJ whole genome shotgun (WGS) entry which is preliminary data.</text>
</comment>
<dbReference type="RefSeq" id="WP_377509152.1">
    <property type="nucleotide sequence ID" value="NZ_JBHSQS010000005.1"/>
</dbReference>
<dbReference type="SUPFAM" id="SSF55811">
    <property type="entry name" value="Nudix"/>
    <property type="match status" value="1"/>
</dbReference>
<dbReference type="InterPro" id="IPR000086">
    <property type="entry name" value="NUDIX_hydrolase_dom"/>
</dbReference>
<proteinExistence type="inferred from homology"/>
<keyword evidence="4" id="KW-0460">Magnesium</keyword>
<gene>
    <name evidence="7" type="ORF">ACFQGL_10625</name>
</gene>
<evidence type="ECO:0000313" key="8">
    <source>
        <dbReference type="Proteomes" id="UP001596226"/>
    </source>
</evidence>
<dbReference type="PANTHER" id="PTHR43046:SF12">
    <property type="entry name" value="GDP-MANNOSE MANNOSYL HYDROLASE"/>
    <property type="match status" value="1"/>
</dbReference>
<reference evidence="8" key="1">
    <citation type="journal article" date="2019" name="Int. J. Syst. Evol. Microbiol.">
        <title>The Global Catalogue of Microorganisms (GCM) 10K type strain sequencing project: providing services to taxonomists for standard genome sequencing and annotation.</title>
        <authorList>
            <consortium name="The Broad Institute Genomics Platform"/>
            <consortium name="The Broad Institute Genome Sequencing Center for Infectious Disease"/>
            <person name="Wu L."/>
            <person name="Ma J."/>
        </authorList>
    </citation>
    <scope>NUCLEOTIDE SEQUENCE [LARGE SCALE GENOMIC DNA]</scope>
    <source>
        <strain evidence="8">CGMCC 4.7144</strain>
    </source>
</reference>
<dbReference type="InterPro" id="IPR020084">
    <property type="entry name" value="NUDIX_hydrolase_CS"/>
</dbReference>
<evidence type="ECO:0000256" key="2">
    <source>
        <dbReference type="ARBA" id="ARBA00005582"/>
    </source>
</evidence>
<evidence type="ECO:0000259" key="6">
    <source>
        <dbReference type="PROSITE" id="PS51462"/>
    </source>
</evidence>
<organism evidence="7 8">
    <name type="scientific">Micromonospora vulcania</name>
    <dbReference type="NCBI Taxonomy" id="1441873"/>
    <lineage>
        <taxon>Bacteria</taxon>
        <taxon>Bacillati</taxon>
        <taxon>Actinomycetota</taxon>
        <taxon>Actinomycetes</taxon>
        <taxon>Micromonosporales</taxon>
        <taxon>Micromonosporaceae</taxon>
        <taxon>Micromonospora</taxon>
    </lineage>
</organism>
<dbReference type="InterPro" id="IPR020476">
    <property type="entry name" value="Nudix_hydrolase"/>
</dbReference>
<dbReference type="Pfam" id="PF00293">
    <property type="entry name" value="NUDIX"/>
    <property type="match status" value="1"/>
</dbReference>